<dbReference type="AlphaFoldDB" id="A0AAD5TCP0"/>
<dbReference type="HAMAP" id="MF_00528">
    <property type="entry name" value="Maf"/>
    <property type="match status" value="1"/>
</dbReference>
<comment type="caution">
    <text evidence="2">The sequence shown here is derived from an EMBL/GenBank/DDBJ whole genome shotgun (WGS) entry which is preliminary data.</text>
</comment>
<dbReference type="Proteomes" id="UP001212152">
    <property type="component" value="Unassembled WGS sequence"/>
</dbReference>
<keyword evidence="3" id="KW-1185">Reference proteome</keyword>
<dbReference type="Pfam" id="PF02545">
    <property type="entry name" value="Maf"/>
    <property type="match status" value="1"/>
</dbReference>
<dbReference type="PIRSF" id="PIRSF006305">
    <property type="entry name" value="Maf"/>
    <property type="match status" value="1"/>
</dbReference>
<dbReference type="Gene3D" id="3.90.950.10">
    <property type="match status" value="1"/>
</dbReference>
<keyword evidence="1" id="KW-0378">Hydrolase</keyword>
<organism evidence="2 3">
    <name type="scientific">Geranomyces variabilis</name>
    <dbReference type="NCBI Taxonomy" id="109894"/>
    <lineage>
        <taxon>Eukaryota</taxon>
        <taxon>Fungi</taxon>
        <taxon>Fungi incertae sedis</taxon>
        <taxon>Chytridiomycota</taxon>
        <taxon>Chytridiomycota incertae sedis</taxon>
        <taxon>Chytridiomycetes</taxon>
        <taxon>Spizellomycetales</taxon>
        <taxon>Powellomycetaceae</taxon>
        <taxon>Geranomyces</taxon>
    </lineage>
</organism>
<accession>A0AAD5TCP0</accession>
<dbReference type="InterPro" id="IPR029001">
    <property type="entry name" value="ITPase-like_fam"/>
</dbReference>
<evidence type="ECO:0008006" key="4">
    <source>
        <dbReference type="Google" id="ProtNLM"/>
    </source>
</evidence>
<sequence length="209" mass="22170">MSSQASTRNGRLPVILGSSSKFRAAILNAAALPFTIITHPIDEKNAVPGRTATSSPSETALAVARAKATALLANRAADVANALLITADQVVSWHGSVREKPVDAAQCREYLAGYANAPAETHSALVVVNTVTGKTVEGIDVARQHFKPIPKEIIDALISKGDIMYCSGGFMIDDPIMFPYLGAREGDEDSIIGMPMKLLTRLLAEAEEL</sequence>
<dbReference type="PANTHER" id="PTHR43213:SF4">
    <property type="entry name" value="7-METHYL-GTP PYROPHOSPHATASE"/>
    <property type="match status" value="1"/>
</dbReference>
<evidence type="ECO:0000313" key="3">
    <source>
        <dbReference type="Proteomes" id="UP001212152"/>
    </source>
</evidence>
<dbReference type="GO" id="GO:0047429">
    <property type="term" value="F:nucleoside triphosphate diphosphatase activity"/>
    <property type="evidence" value="ECO:0007669"/>
    <property type="project" value="InterPro"/>
</dbReference>
<proteinExistence type="inferred from homology"/>
<dbReference type="InterPro" id="IPR003697">
    <property type="entry name" value="Maf-like"/>
</dbReference>
<name>A0AAD5TCP0_9FUNG</name>
<dbReference type="SUPFAM" id="SSF52972">
    <property type="entry name" value="ITPase-like"/>
    <property type="match status" value="1"/>
</dbReference>
<evidence type="ECO:0000313" key="2">
    <source>
        <dbReference type="EMBL" id="KAJ3168448.1"/>
    </source>
</evidence>
<reference evidence="2" key="1">
    <citation type="submission" date="2020-05" db="EMBL/GenBank/DDBJ databases">
        <title>Phylogenomic resolution of chytrid fungi.</title>
        <authorList>
            <person name="Stajich J.E."/>
            <person name="Amses K."/>
            <person name="Simmons R."/>
            <person name="Seto K."/>
            <person name="Myers J."/>
            <person name="Bonds A."/>
            <person name="Quandt C.A."/>
            <person name="Barry K."/>
            <person name="Liu P."/>
            <person name="Grigoriev I."/>
            <person name="Longcore J.E."/>
            <person name="James T.Y."/>
        </authorList>
    </citation>
    <scope>NUCLEOTIDE SEQUENCE</scope>
    <source>
        <strain evidence="2">JEL0379</strain>
    </source>
</reference>
<evidence type="ECO:0000256" key="1">
    <source>
        <dbReference type="ARBA" id="ARBA00022801"/>
    </source>
</evidence>
<gene>
    <name evidence="2" type="ORF">HDU87_001004</name>
</gene>
<protein>
    <recommendedName>
        <fullName evidence="4">Maf-like protein</fullName>
    </recommendedName>
</protein>
<dbReference type="PANTHER" id="PTHR43213">
    <property type="entry name" value="BIFUNCTIONAL DTTP/UTP PYROPHOSPHATASE/METHYLTRANSFERASE PROTEIN-RELATED"/>
    <property type="match status" value="1"/>
</dbReference>
<dbReference type="EMBL" id="JADGJQ010000119">
    <property type="protein sequence ID" value="KAJ3168448.1"/>
    <property type="molecule type" value="Genomic_DNA"/>
</dbReference>